<dbReference type="SUPFAM" id="SSF55811">
    <property type="entry name" value="Nudix"/>
    <property type="match status" value="1"/>
</dbReference>
<dbReference type="PROSITE" id="PS51462">
    <property type="entry name" value="NUDIX"/>
    <property type="match status" value="1"/>
</dbReference>
<gene>
    <name evidence="4" type="ORF">GSY69_03510</name>
</gene>
<keyword evidence="5" id="KW-1185">Reference proteome</keyword>
<organism evidence="4 5">
    <name type="scientific">Brevibacterium rongguiense</name>
    <dbReference type="NCBI Taxonomy" id="2695267"/>
    <lineage>
        <taxon>Bacteria</taxon>
        <taxon>Bacillati</taxon>
        <taxon>Actinomycetota</taxon>
        <taxon>Actinomycetes</taxon>
        <taxon>Micrococcales</taxon>
        <taxon>Brevibacteriaceae</taxon>
        <taxon>Brevibacterium</taxon>
    </lineage>
</organism>
<dbReference type="AlphaFoldDB" id="A0A6N9H596"/>
<name>A0A6N9H596_9MICO</name>
<evidence type="ECO:0000313" key="5">
    <source>
        <dbReference type="Proteomes" id="UP000469215"/>
    </source>
</evidence>
<feature type="domain" description="Nudix hydrolase" evidence="3">
    <location>
        <begin position="11"/>
        <end position="145"/>
    </location>
</feature>
<proteinExistence type="predicted"/>
<dbReference type="InterPro" id="IPR015797">
    <property type="entry name" value="NUDIX_hydrolase-like_dom_sf"/>
</dbReference>
<dbReference type="EMBL" id="WWEQ01000009">
    <property type="protein sequence ID" value="MYM19063.1"/>
    <property type="molecule type" value="Genomic_DNA"/>
</dbReference>
<dbReference type="RefSeq" id="WP_160952500.1">
    <property type="nucleotide sequence ID" value="NZ_WWEQ01000009.1"/>
</dbReference>
<comment type="cofactor">
    <cofactor evidence="1">
        <name>Mg(2+)</name>
        <dbReference type="ChEBI" id="CHEBI:18420"/>
    </cofactor>
</comment>
<dbReference type="CDD" id="cd04690">
    <property type="entry name" value="NUDIX_Hydrolase"/>
    <property type="match status" value="1"/>
</dbReference>
<evidence type="ECO:0000313" key="4">
    <source>
        <dbReference type="EMBL" id="MYM19063.1"/>
    </source>
</evidence>
<evidence type="ECO:0000256" key="2">
    <source>
        <dbReference type="ARBA" id="ARBA00022801"/>
    </source>
</evidence>
<accession>A0A6N9H596</accession>
<evidence type="ECO:0000256" key="1">
    <source>
        <dbReference type="ARBA" id="ARBA00001946"/>
    </source>
</evidence>
<dbReference type="InterPro" id="IPR020084">
    <property type="entry name" value="NUDIX_hydrolase_CS"/>
</dbReference>
<comment type="caution">
    <text evidence="4">The sequence shown here is derived from an EMBL/GenBank/DDBJ whole genome shotgun (WGS) entry which is preliminary data.</text>
</comment>
<dbReference type="PROSITE" id="PS00893">
    <property type="entry name" value="NUDIX_BOX"/>
    <property type="match status" value="1"/>
</dbReference>
<dbReference type="Proteomes" id="UP000469215">
    <property type="component" value="Unassembled WGS sequence"/>
</dbReference>
<evidence type="ECO:0000259" key="3">
    <source>
        <dbReference type="PROSITE" id="PS51462"/>
    </source>
</evidence>
<dbReference type="Pfam" id="PF00293">
    <property type="entry name" value="NUDIX"/>
    <property type="match status" value="1"/>
</dbReference>
<protein>
    <submittedName>
        <fullName evidence="4">NUDIX domain-containing protein</fullName>
    </submittedName>
</protein>
<keyword evidence="2" id="KW-0378">Hydrolase</keyword>
<dbReference type="InterPro" id="IPR000086">
    <property type="entry name" value="NUDIX_hydrolase_dom"/>
</dbReference>
<reference evidence="4 5" key="1">
    <citation type="submission" date="2020-01" db="EMBL/GenBank/DDBJ databases">
        <authorList>
            <person name="Deng T."/>
        </authorList>
    </citation>
    <scope>NUCLEOTIDE SEQUENCE [LARGE SCALE GENOMIC DNA]</scope>
    <source>
        <strain evidence="4 5">5221</strain>
    </source>
</reference>
<dbReference type="PANTHER" id="PTHR43046">
    <property type="entry name" value="GDP-MANNOSE MANNOSYL HYDROLASE"/>
    <property type="match status" value="1"/>
</dbReference>
<dbReference type="PANTHER" id="PTHR43046:SF2">
    <property type="entry name" value="8-OXO-DGTP DIPHOSPHATASE-RELATED"/>
    <property type="match status" value="1"/>
</dbReference>
<sequence>MAGQENRLAGERTIVVAAVLIAHPRRREVLMVRKRGTSAFMLPGGKPAAGESMLDAILREAAEELGVELEPGRLAELGTWTAAAANEAGFTVTGTVFAYRGTPAGLDVAAPAVHQEIAAAGWFPAELPADDDRRQFAPLTRDFALHHLPEWFFAA</sequence>
<dbReference type="GO" id="GO:0016787">
    <property type="term" value="F:hydrolase activity"/>
    <property type="evidence" value="ECO:0007669"/>
    <property type="project" value="UniProtKB-KW"/>
</dbReference>
<dbReference type="Gene3D" id="3.90.79.10">
    <property type="entry name" value="Nucleoside Triphosphate Pyrophosphohydrolase"/>
    <property type="match status" value="1"/>
</dbReference>